<dbReference type="GO" id="GO:0003824">
    <property type="term" value="F:catalytic activity"/>
    <property type="evidence" value="ECO:0007669"/>
    <property type="project" value="InterPro"/>
</dbReference>
<keyword evidence="1" id="KW-0227">DNA damage</keyword>
<proteinExistence type="predicted"/>
<name>A0A917LRS0_9MICC</name>
<comment type="caution">
    <text evidence="4">The sequence shown here is derived from an EMBL/GenBank/DDBJ whole genome shotgun (WGS) entry which is preliminary data.</text>
</comment>
<dbReference type="SUPFAM" id="SSF46767">
    <property type="entry name" value="Methylated DNA-protein cysteine methyltransferase, C-terminal domain"/>
    <property type="match status" value="1"/>
</dbReference>
<feature type="region of interest" description="Disordered" evidence="2">
    <location>
        <begin position="1"/>
        <end position="22"/>
    </location>
</feature>
<dbReference type="AlphaFoldDB" id="A0A917LRS0"/>
<dbReference type="GO" id="GO:0006281">
    <property type="term" value="P:DNA repair"/>
    <property type="evidence" value="ECO:0007669"/>
    <property type="project" value="InterPro"/>
</dbReference>
<evidence type="ECO:0000256" key="1">
    <source>
        <dbReference type="ARBA" id="ARBA00022763"/>
    </source>
</evidence>
<feature type="compositionally biased region" description="Low complexity" evidence="2">
    <location>
        <begin position="9"/>
        <end position="22"/>
    </location>
</feature>
<reference evidence="4" key="2">
    <citation type="submission" date="2020-09" db="EMBL/GenBank/DDBJ databases">
        <authorList>
            <person name="Sun Q."/>
            <person name="Zhou Y."/>
        </authorList>
    </citation>
    <scope>NUCLEOTIDE SEQUENCE</scope>
    <source>
        <strain evidence="4">CGMCC 1.12187</strain>
    </source>
</reference>
<dbReference type="InterPro" id="IPR036217">
    <property type="entry name" value="MethylDNA_cys_MeTrfase_DNAb"/>
</dbReference>
<gene>
    <name evidence="4" type="ORF">GCM10011374_15100</name>
</gene>
<evidence type="ECO:0000256" key="2">
    <source>
        <dbReference type="SAM" id="MobiDB-lite"/>
    </source>
</evidence>
<reference evidence="4" key="1">
    <citation type="journal article" date="2014" name="Int. J. Syst. Evol. Microbiol.">
        <title>Complete genome sequence of Corynebacterium casei LMG S-19264T (=DSM 44701T), isolated from a smear-ripened cheese.</title>
        <authorList>
            <consortium name="US DOE Joint Genome Institute (JGI-PGF)"/>
            <person name="Walter F."/>
            <person name="Albersmeier A."/>
            <person name="Kalinowski J."/>
            <person name="Ruckert C."/>
        </authorList>
    </citation>
    <scope>NUCLEOTIDE SEQUENCE</scope>
    <source>
        <strain evidence="4">CGMCC 1.12187</strain>
    </source>
</reference>
<dbReference type="PANTHER" id="PTHR42942">
    <property type="entry name" value="6-O-METHYLGUANINE DNA METHYLTRANSFERASE"/>
    <property type="match status" value="1"/>
</dbReference>
<dbReference type="RefSeq" id="WP_229741637.1">
    <property type="nucleotide sequence ID" value="NZ_BMEQ01000006.1"/>
</dbReference>
<sequence>MRPKPPAGSAPGAGAGSTTRSGAVPLAALPPLAERVAAVVAAIPAGRALTYGDVAELAECRSARAVGTVMARNPSGAELPWWRVVTAQGTLADHLQLEARRHYLDEGTPLREDDRHLVRVDLRRARWSPGAPQGEGAEAAQRG</sequence>
<feature type="domain" description="Methylated-DNA-[protein]-cysteine S-methyltransferase DNA binding" evidence="3">
    <location>
        <begin position="32"/>
        <end position="94"/>
    </location>
</feature>
<dbReference type="InterPro" id="IPR052520">
    <property type="entry name" value="ATL_DNA_repair"/>
</dbReference>
<organism evidence="4 5">
    <name type="scientific">Kocuria dechangensis</name>
    <dbReference type="NCBI Taxonomy" id="1176249"/>
    <lineage>
        <taxon>Bacteria</taxon>
        <taxon>Bacillati</taxon>
        <taxon>Actinomycetota</taxon>
        <taxon>Actinomycetes</taxon>
        <taxon>Micrococcales</taxon>
        <taxon>Micrococcaceae</taxon>
        <taxon>Kocuria</taxon>
    </lineage>
</organism>
<dbReference type="Proteomes" id="UP000638848">
    <property type="component" value="Unassembled WGS sequence"/>
</dbReference>
<dbReference type="InterPro" id="IPR036388">
    <property type="entry name" value="WH-like_DNA-bd_sf"/>
</dbReference>
<accession>A0A917LRS0</accession>
<evidence type="ECO:0000313" key="4">
    <source>
        <dbReference type="EMBL" id="GGG53209.1"/>
    </source>
</evidence>
<protein>
    <recommendedName>
        <fullName evidence="3">Methylated-DNA-[protein]-cysteine S-methyltransferase DNA binding domain-containing protein</fullName>
    </recommendedName>
</protein>
<evidence type="ECO:0000313" key="5">
    <source>
        <dbReference type="Proteomes" id="UP000638848"/>
    </source>
</evidence>
<dbReference type="EMBL" id="BMEQ01000006">
    <property type="protein sequence ID" value="GGG53209.1"/>
    <property type="molecule type" value="Genomic_DNA"/>
</dbReference>
<dbReference type="Pfam" id="PF01035">
    <property type="entry name" value="DNA_binding_1"/>
    <property type="match status" value="1"/>
</dbReference>
<dbReference type="InterPro" id="IPR014048">
    <property type="entry name" value="MethylDNA_cys_MeTrfase_DNA-bd"/>
</dbReference>
<dbReference type="PANTHER" id="PTHR42942:SF1">
    <property type="entry name" value="ALKYLTRANSFERASE-LIKE PROTEIN 1"/>
    <property type="match status" value="1"/>
</dbReference>
<dbReference type="Gene3D" id="1.10.10.10">
    <property type="entry name" value="Winged helix-like DNA-binding domain superfamily/Winged helix DNA-binding domain"/>
    <property type="match status" value="1"/>
</dbReference>
<keyword evidence="5" id="KW-1185">Reference proteome</keyword>
<evidence type="ECO:0000259" key="3">
    <source>
        <dbReference type="Pfam" id="PF01035"/>
    </source>
</evidence>
<dbReference type="CDD" id="cd06445">
    <property type="entry name" value="ATase"/>
    <property type="match status" value="1"/>
</dbReference>